<dbReference type="InterPro" id="IPR016161">
    <property type="entry name" value="Ald_DH/histidinol_DH"/>
</dbReference>
<feature type="domain" description="Aldehyde dehydrogenase" evidence="4">
    <location>
        <begin position="20"/>
        <end position="481"/>
    </location>
</feature>
<evidence type="ECO:0000256" key="3">
    <source>
        <dbReference type="RuleBase" id="RU003345"/>
    </source>
</evidence>
<comment type="caution">
    <text evidence="5">The sequence shown here is derived from an EMBL/GenBank/DDBJ whole genome shotgun (WGS) entry which is preliminary data.</text>
</comment>
<dbReference type="InterPro" id="IPR029510">
    <property type="entry name" value="Ald_DH_CS_GLU"/>
</dbReference>
<dbReference type="PANTHER" id="PTHR11699">
    <property type="entry name" value="ALDEHYDE DEHYDROGENASE-RELATED"/>
    <property type="match status" value="1"/>
</dbReference>
<feature type="active site" evidence="2">
    <location>
        <position position="253"/>
    </location>
</feature>
<name>A0ABU0DE97_9HYPH</name>
<dbReference type="InterPro" id="IPR016163">
    <property type="entry name" value="Ald_DH_C"/>
</dbReference>
<evidence type="ECO:0000313" key="5">
    <source>
        <dbReference type="EMBL" id="MDQ0346742.1"/>
    </source>
</evidence>
<dbReference type="Gene3D" id="3.40.309.10">
    <property type="entry name" value="Aldehyde Dehydrogenase, Chain A, domain 2"/>
    <property type="match status" value="1"/>
</dbReference>
<protein>
    <submittedName>
        <fullName evidence="5">Betaine-aldehyde dehydrogenase</fullName>
        <ecNumber evidence="5">1.2.1.8</ecNumber>
    </submittedName>
</protein>
<evidence type="ECO:0000256" key="2">
    <source>
        <dbReference type="PROSITE-ProRule" id="PRU10007"/>
    </source>
</evidence>
<evidence type="ECO:0000259" key="4">
    <source>
        <dbReference type="Pfam" id="PF00171"/>
    </source>
</evidence>
<evidence type="ECO:0000313" key="6">
    <source>
        <dbReference type="Proteomes" id="UP001238467"/>
    </source>
</evidence>
<dbReference type="InterPro" id="IPR016162">
    <property type="entry name" value="Ald_DH_N"/>
</dbReference>
<dbReference type="Proteomes" id="UP001238467">
    <property type="component" value="Unassembled WGS sequence"/>
</dbReference>
<comment type="similarity">
    <text evidence="3">Belongs to the aldehyde dehydrogenase family.</text>
</comment>
<proteinExistence type="inferred from homology"/>
<gene>
    <name evidence="5" type="ORF">J2S76_001159</name>
</gene>
<sequence>MPTYTDVLPHHRNLYYGGQWLKAGSGKTDTTINPATGESLGSWAVADATDVDAAVRKALEGFRVWRAVKPADRAVILRQAAQVIRDHAEEIALIDSADSGGPYRRMIRDSEGGAAAFEFFAGLVTEMKGSTLPLGDDTLNYTMREPLGVVVRINAYNHPFLFAASRAAAPLAAGNALIIKPPDQAPLSTLRLAELIGPLFPPGVINVLTGGRECGEALVEHPLVAKVALIGSVPTGKAIARAAAGTLKKVGLELGGKNALIAYPDSDPAKVAAGAVNGMNFTWCGQSCGSTSRIFLHDNIHDEVVEGILKAVEAYRFGLPTDEATQMGCMISAQQLSKTEHYVALALKEGARLVAGGARPSDPIYSRGFFYPPTVFTDVTPDMTIAREEVFGPVMSILRWRDEDAMIEAVNRSELGLTASIWTRNLATAHRAAARVEAGYIWINGSSTHTLGAPFGGYKQSGLGREESLEELLECTQLKNINVSL</sequence>
<reference evidence="5 6" key="1">
    <citation type="submission" date="2023-07" db="EMBL/GenBank/DDBJ databases">
        <title>Genomic Encyclopedia of Type Strains, Phase IV (KMG-IV): sequencing the most valuable type-strain genomes for metagenomic binning, comparative biology and taxonomic classification.</title>
        <authorList>
            <person name="Goeker M."/>
        </authorList>
    </citation>
    <scope>NUCLEOTIDE SEQUENCE [LARGE SCALE GENOMIC DNA]</scope>
    <source>
        <strain evidence="5 6">DSM 1277</strain>
    </source>
</reference>
<dbReference type="EC" id="1.2.1.8" evidence="5"/>
<evidence type="ECO:0000256" key="1">
    <source>
        <dbReference type="ARBA" id="ARBA00023002"/>
    </source>
</evidence>
<organism evidence="5 6">
    <name type="scientific">Ancylobacter vacuolatus</name>
    <dbReference type="NCBI Taxonomy" id="223389"/>
    <lineage>
        <taxon>Bacteria</taxon>
        <taxon>Pseudomonadati</taxon>
        <taxon>Pseudomonadota</taxon>
        <taxon>Alphaproteobacteria</taxon>
        <taxon>Hyphomicrobiales</taxon>
        <taxon>Xanthobacteraceae</taxon>
        <taxon>Ancylobacter</taxon>
    </lineage>
</organism>
<dbReference type="GO" id="GO:0008802">
    <property type="term" value="F:betaine-aldehyde dehydrogenase (NAD+) activity"/>
    <property type="evidence" value="ECO:0007669"/>
    <property type="project" value="UniProtKB-EC"/>
</dbReference>
<dbReference type="Gene3D" id="3.40.605.10">
    <property type="entry name" value="Aldehyde Dehydrogenase, Chain A, domain 1"/>
    <property type="match status" value="1"/>
</dbReference>
<dbReference type="Pfam" id="PF00171">
    <property type="entry name" value="Aldedh"/>
    <property type="match status" value="1"/>
</dbReference>
<keyword evidence="1 3" id="KW-0560">Oxidoreductase</keyword>
<accession>A0ABU0DE97</accession>
<dbReference type="PROSITE" id="PS00687">
    <property type="entry name" value="ALDEHYDE_DEHYDR_GLU"/>
    <property type="match status" value="1"/>
</dbReference>
<dbReference type="SUPFAM" id="SSF53720">
    <property type="entry name" value="ALDH-like"/>
    <property type="match status" value="1"/>
</dbReference>
<dbReference type="EMBL" id="JAUSUH010000002">
    <property type="protein sequence ID" value="MDQ0346742.1"/>
    <property type="molecule type" value="Genomic_DNA"/>
</dbReference>
<keyword evidence="6" id="KW-1185">Reference proteome</keyword>
<dbReference type="InterPro" id="IPR015590">
    <property type="entry name" value="Aldehyde_DH_dom"/>
</dbReference>
<dbReference type="RefSeq" id="WP_307058393.1">
    <property type="nucleotide sequence ID" value="NZ_JAUSUH010000002.1"/>
</dbReference>